<evidence type="ECO:0000313" key="2">
    <source>
        <dbReference type="Proteomes" id="UP001054821"/>
    </source>
</evidence>
<evidence type="ECO:0000313" key="1">
    <source>
        <dbReference type="EMBL" id="KAI5333225.1"/>
    </source>
</evidence>
<dbReference type="Proteomes" id="UP001054821">
    <property type="component" value="Chromosome 4"/>
</dbReference>
<reference evidence="1 2" key="1">
    <citation type="journal article" date="2022" name="G3 (Bethesda)">
        <title>Whole-genome sequence and methylome profiling of the almond [Prunus dulcis (Mill.) D.A. Webb] cultivar 'Nonpareil'.</title>
        <authorList>
            <person name="D'Amico-Willman K.M."/>
            <person name="Ouma W.Z."/>
            <person name="Meulia T."/>
            <person name="Sideli G.M."/>
            <person name="Gradziel T.M."/>
            <person name="Fresnedo-Ramirez J."/>
        </authorList>
    </citation>
    <scope>NUCLEOTIDE SEQUENCE [LARGE SCALE GENOMIC DNA]</scope>
    <source>
        <strain evidence="1">Clone GOH B32 T37-40</strain>
    </source>
</reference>
<protein>
    <submittedName>
        <fullName evidence="1">Uncharacterized protein</fullName>
    </submittedName>
</protein>
<dbReference type="EMBL" id="JAJFAZ020000004">
    <property type="protein sequence ID" value="KAI5333225.1"/>
    <property type="molecule type" value="Genomic_DNA"/>
</dbReference>
<name>A0AAD4VXT8_PRUDU</name>
<proteinExistence type="predicted"/>
<accession>A0AAD4VXT8</accession>
<keyword evidence="2" id="KW-1185">Reference proteome</keyword>
<sequence length="117" mass="13682">MLPKTRAFEFESFSLLFSAVLYLLFKDFEKWVECQQKILRLPWLSQGRSQIKDQRSLLHLAWIQSRRRRSAVLARILRSCAMNALWSMVKRLAQNGSMLISGAFVQRASMFEIARDG</sequence>
<dbReference type="AlphaFoldDB" id="A0AAD4VXT8"/>
<comment type="caution">
    <text evidence="1">The sequence shown here is derived from an EMBL/GenBank/DDBJ whole genome shotgun (WGS) entry which is preliminary data.</text>
</comment>
<organism evidence="1 2">
    <name type="scientific">Prunus dulcis</name>
    <name type="common">Almond</name>
    <name type="synonym">Amygdalus dulcis</name>
    <dbReference type="NCBI Taxonomy" id="3755"/>
    <lineage>
        <taxon>Eukaryota</taxon>
        <taxon>Viridiplantae</taxon>
        <taxon>Streptophyta</taxon>
        <taxon>Embryophyta</taxon>
        <taxon>Tracheophyta</taxon>
        <taxon>Spermatophyta</taxon>
        <taxon>Magnoliopsida</taxon>
        <taxon>eudicotyledons</taxon>
        <taxon>Gunneridae</taxon>
        <taxon>Pentapetalae</taxon>
        <taxon>rosids</taxon>
        <taxon>fabids</taxon>
        <taxon>Rosales</taxon>
        <taxon>Rosaceae</taxon>
        <taxon>Amygdaloideae</taxon>
        <taxon>Amygdaleae</taxon>
        <taxon>Prunus</taxon>
    </lineage>
</organism>
<gene>
    <name evidence="1" type="ORF">L3X38_023355</name>
</gene>